<dbReference type="AlphaFoldDB" id="A0A1B9AYI1"/>
<feature type="domain" description="O-antigen ligase-related" evidence="7">
    <location>
        <begin position="239"/>
        <end position="414"/>
    </location>
</feature>
<keyword evidence="3 6" id="KW-1133">Transmembrane helix</keyword>
<dbReference type="RefSeq" id="WP_065410262.1">
    <property type="nucleotide sequence ID" value="NZ_MAYT01000012.1"/>
</dbReference>
<evidence type="ECO:0000256" key="1">
    <source>
        <dbReference type="ARBA" id="ARBA00004141"/>
    </source>
</evidence>
<dbReference type="InterPro" id="IPR051533">
    <property type="entry name" value="WaaL-like"/>
</dbReference>
<evidence type="ECO:0000256" key="6">
    <source>
        <dbReference type="SAM" id="Phobius"/>
    </source>
</evidence>
<dbReference type="Pfam" id="PF04932">
    <property type="entry name" value="Wzy_C"/>
    <property type="match status" value="1"/>
</dbReference>
<comment type="subcellular location">
    <subcellularLocation>
        <location evidence="1">Membrane</location>
        <topology evidence="1">Multi-pass membrane protein</topology>
    </subcellularLocation>
</comment>
<dbReference type="PANTHER" id="PTHR37422:SF13">
    <property type="entry name" value="LIPOPOLYSACCHARIDE BIOSYNTHESIS PROTEIN PA4999-RELATED"/>
    <property type="match status" value="1"/>
</dbReference>
<sequence>MSDFFKNNFLMIGAVCLILFGVLFSQPLVGLAVSFIVALVALTRPKTGIYLLLIYFPLRSFIIEMNPSMKIMGDLIIVFAFLHVVWAGRKDWKSLFHFSIFEWAFFVFIGIGSVSALISGVAIGAIIFQIRAFFITYLLFYIVKRLDIDKRDVQRFIWITIVIALLLVFQGLVEKISLRTLLMPEAWVNRSLSPNNKVRIYGLINNPNILAVYLSFSLIFLVYLYNKVAKGKKVLLVILSILYAGTWLLTYSRGTWLAFCIGLVIFWLLTRYTRIVIHLAAAIALGFVLVLTPVTQATQWVENSNIDMGPGGQGSEQPDEDEPSEQKRIKETFEKDTIELSKSSGRLFIVNKGFEIFKDHPIIGTGFGTFGDSASKSYPSPIYDKYEIPPNIYSDNQYIQVIAETGVLGVIAFAVFLLGMVTALWKRRGENKEGSFLVLSILLAIFFLALLYNIWEDKTFASYYFIMLAYALFHQRDTGHYASLFKR</sequence>
<feature type="transmembrane region" description="Helical" evidence="6">
    <location>
        <begin position="436"/>
        <end position="455"/>
    </location>
</feature>
<dbReference type="InterPro" id="IPR007016">
    <property type="entry name" value="O-antigen_ligase-rel_domated"/>
</dbReference>
<evidence type="ECO:0000313" key="9">
    <source>
        <dbReference type="Proteomes" id="UP000092578"/>
    </source>
</evidence>
<protein>
    <recommendedName>
        <fullName evidence="7">O-antigen ligase-related domain-containing protein</fullName>
    </recommendedName>
</protein>
<evidence type="ECO:0000259" key="7">
    <source>
        <dbReference type="Pfam" id="PF04932"/>
    </source>
</evidence>
<proteinExistence type="predicted"/>
<feature type="transmembrane region" description="Helical" evidence="6">
    <location>
        <begin position="279"/>
        <end position="301"/>
    </location>
</feature>
<evidence type="ECO:0000256" key="5">
    <source>
        <dbReference type="SAM" id="MobiDB-lite"/>
    </source>
</evidence>
<name>A0A1B9AYI1_9BACI</name>
<keyword evidence="2 6" id="KW-0812">Transmembrane</keyword>
<evidence type="ECO:0000256" key="3">
    <source>
        <dbReference type="ARBA" id="ARBA00022989"/>
    </source>
</evidence>
<dbReference type="EMBL" id="MAYT01000012">
    <property type="protein sequence ID" value="OCA88949.1"/>
    <property type="molecule type" value="Genomic_DNA"/>
</dbReference>
<gene>
    <name evidence="8" type="ORF">A8F95_05885</name>
</gene>
<accession>A0A1B9AYI1</accession>
<evidence type="ECO:0000256" key="4">
    <source>
        <dbReference type="ARBA" id="ARBA00023136"/>
    </source>
</evidence>
<dbReference type="GO" id="GO:0016020">
    <property type="term" value="C:membrane"/>
    <property type="evidence" value="ECO:0007669"/>
    <property type="project" value="UniProtKB-SubCell"/>
</dbReference>
<comment type="caution">
    <text evidence="8">The sequence shown here is derived from an EMBL/GenBank/DDBJ whole genome shotgun (WGS) entry which is preliminary data.</text>
</comment>
<feature type="transmembrane region" description="Helical" evidence="6">
    <location>
        <begin position="398"/>
        <end position="424"/>
    </location>
</feature>
<evidence type="ECO:0000256" key="2">
    <source>
        <dbReference type="ARBA" id="ARBA00022692"/>
    </source>
</evidence>
<feature type="transmembrane region" description="Helical" evidence="6">
    <location>
        <begin position="256"/>
        <end position="272"/>
    </location>
</feature>
<reference evidence="9" key="1">
    <citation type="submission" date="2016-05" db="EMBL/GenBank/DDBJ databases">
        <authorList>
            <person name="Liu B."/>
            <person name="Wang J."/>
            <person name="Zhu Y."/>
            <person name="Liu G."/>
            <person name="Chen Q."/>
            <person name="Chen Z."/>
            <person name="Lan J."/>
            <person name="Che J."/>
            <person name="Ge C."/>
            <person name="Shi H."/>
            <person name="Pan Z."/>
            <person name="Liu X."/>
        </authorList>
    </citation>
    <scope>NUCLEOTIDE SEQUENCE [LARGE SCALE GENOMIC DNA]</scope>
    <source>
        <strain evidence="9">FJAT-27215</strain>
    </source>
</reference>
<feature type="transmembrane region" description="Helical" evidence="6">
    <location>
        <begin position="71"/>
        <end position="88"/>
    </location>
</feature>
<dbReference type="PANTHER" id="PTHR37422">
    <property type="entry name" value="TEICHURONIC ACID BIOSYNTHESIS PROTEIN TUAE"/>
    <property type="match status" value="1"/>
</dbReference>
<feature type="transmembrane region" description="Helical" evidence="6">
    <location>
        <begin position="121"/>
        <end position="143"/>
    </location>
</feature>
<keyword evidence="4 6" id="KW-0472">Membrane</keyword>
<feature type="transmembrane region" description="Helical" evidence="6">
    <location>
        <begin position="12"/>
        <end position="42"/>
    </location>
</feature>
<keyword evidence="9" id="KW-1185">Reference proteome</keyword>
<feature type="region of interest" description="Disordered" evidence="5">
    <location>
        <begin position="305"/>
        <end position="326"/>
    </location>
</feature>
<organism evidence="8 9">
    <name type="scientific">Pseudobacillus wudalianchiensis</name>
    <dbReference type="NCBI Taxonomy" id="1743143"/>
    <lineage>
        <taxon>Bacteria</taxon>
        <taxon>Bacillati</taxon>
        <taxon>Bacillota</taxon>
        <taxon>Bacilli</taxon>
        <taxon>Bacillales</taxon>
        <taxon>Bacillaceae</taxon>
        <taxon>Pseudobacillus</taxon>
    </lineage>
</organism>
<feature type="transmembrane region" description="Helical" evidence="6">
    <location>
        <begin position="155"/>
        <end position="173"/>
    </location>
</feature>
<feature type="transmembrane region" description="Helical" evidence="6">
    <location>
        <begin position="209"/>
        <end position="226"/>
    </location>
</feature>
<feature type="transmembrane region" description="Helical" evidence="6">
    <location>
        <begin position="95"/>
        <end position="115"/>
    </location>
</feature>
<evidence type="ECO:0000313" key="8">
    <source>
        <dbReference type="EMBL" id="OCA88949.1"/>
    </source>
</evidence>
<feature type="transmembrane region" description="Helical" evidence="6">
    <location>
        <begin position="233"/>
        <end position="250"/>
    </location>
</feature>
<dbReference type="Proteomes" id="UP000092578">
    <property type="component" value="Unassembled WGS sequence"/>
</dbReference>